<sequence length="189" mass="21011">MSRTLALLLLITVIYLAGCVYSSDSHNDHHTRAKRLTTFGKSPNNDPPPLVGKGKECKTDKDCEVILYTTCTVDHRDQRRRCICKDGNPPSNGQCQNRPRERRGYIPQGNRHHETGLREPCRADAECLEGAECKINPNSTSTNHRQTVCLCREGRIEIGNQCNGSEKNTEGVSLVLLGLAALITVARRN</sequence>
<keyword evidence="4" id="KW-1185">Reference proteome</keyword>
<evidence type="ECO:0000256" key="2">
    <source>
        <dbReference type="SAM" id="SignalP"/>
    </source>
</evidence>
<feature type="signal peptide" evidence="2">
    <location>
        <begin position="1"/>
        <end position="22"/>
    </location>
</feature>
<evidence type="ECO:0000313" key="4">
    <source>
        <dbReference type="Proteomes" id="UP001461498"/>
    </source>
</evidence>
<keyword evidence="2" id="KW-0732">Signal</keyword>
<name>A0AAW1DFA0_9HEMI</name>
<proteinExistence type="predicted"/>
<dbReference type="Proteomes" id="UP001461498">
    <property type="component" value="Unassembled WGS sequence"/>
</dbReference>
<accession>A0AAW1DFA0</accession>
<reference evidence="3 4" key="1">
    <citation type="submission" date="2022-12" db="EMBL/GenBank/DDBJ databases">
        <title>Chromosome-level genome assembly of true bugs.</title>
        <authorList>
            <person name="Ma L."/>
            <person name="Li H."/>
        </authorList>
    </citation>
    <scope>NUCLEOTIDE SEQUENCE [LARGE SCALE GENOMIC DNA]</scope>
    <source>
        <strain evidence="3">Lab_2022b</strain>
    </source>
</reference>
<protein>
    <submittedName>
        <fullName evidence="3">Uncharacterized protein</fullName>
    </submittedName>
</protein>
<feature type="chain" id="PRO_5043631892" evidence="2">
    <location>
        <begin position="23"/>
        <end position="189"/>
    </location>
</feature>
<dbReference type="EMBL" id="JAPXFL010000003">
    <property type="protein sequence ID" value="KAK9508745.1"/>
    <property type="molecule type" value="Genomic_DNA"/>
</dbReference>
<comment type="caution">
    <text evidence="3">The sequence shown here is derived from an EMBL/GenBank/DDBJ whole genome shotgun (WGS) entry which is preliminary data.</text>
</comment>
<evidence type="ECO:0000256" key="1">
    <source>
        <dbReference type="SAM" id="MobiDB-lite"/>
    </source>
</evidence>
<dbReference type="AlphaFoldDB" id="A0AAW1DFA0"/>
<evidence type="ECO:0000313" key="3">
    <source>
        <dbReference type="EMBL" id="KAK9508745.1"/>
    </source>
</evidence>
<organism evidence="3 4">
    <name type="scientific">Rhynocoris fuscipes</name>
    <dbReference type="NCBI Taxonomy" id="488301"/>
    <lineage>
        <taxon>Eukaryota</taxon>
        <taxon>Metazoa</taxon>
        <taxon>Ecdysozoa</taxon>
        <taxon>Arthropoda</taxon>
        <taxon>Hexapoda</taxon>
        <taxon>Insecta</taxon>
        <taxon>Pterygota</taxon>
        <taxon>Neoptera</taxon>
        <taxon>Paraneoptera</taxon>
        <taxon>Hemiptera</taxon>
        <taxon>Heteroptera</taxon>
        <taxon>Panheteroptera</taxon>
        <taxon>Cimicomorpha</taxon>
        <taxon>Reduviidae</taxon>
        <taxon>Harpactorinae</taxon>
        <taxon>Harpactorini</taxon>
        <taxon>Rhynocoris</taxon>
    </lineage>
</organism>
<feature type="region of interest" description="Disordered" evidence="1">
    <location>
        <begin position="90"/>
        <end position="115"/>
    </location>
</feature>
<gene>
    <name evidence="3" type="ORF">O3M35_006228</name>
</gene>